<gene>
    <name evidence="2" type="ORF">UFOPK3574_00466</name>
</gene>
<name>A0A6J5YZ77_9ZZZZ</name>
<protein>
    <submittedName>
        <fullName evidence="2">Unannotated protein</fullName>
    </submittedName>
</protein>
<dbReference type="GO" id="GO:0006508">
    <property type="term" value="P:proteolysis"/>
    <property type="evidence" value="ECO:0007669"/>
    <property type="project" value="InterPro"/>
</dbReference>
<proteinExistence type="predicted"/>
<dbReference type="SUPFAM" id="SSF55166">
    <property type="entry name" value="Hedgehog/DD-peptidase"/>
    <property type="match status" value="1"/>
</dbReference>
<evidence type="ECO:0000313" key="2">
    <source>
        <dbReference type="EMBL" id="CAB4334716.1"/>
    </source>
</evidence>
<dbReference type="PANTHER" id="PTHR34385">
    <property type="entry name" value="D-ALANYL-D-ALANINE CARBOXYPEPTIDASE"/>
    <property type="match status" value="1"/>
</dbReference>
<organism evidence="2">
    <name type="scientific">freshwater metagenome</name>
    <dbReference type="NCBI Taxonomy" id="449393"/>
    <lineage>
        <taxon>unclassified sequences</taxon>
        <taxon>metagenomes</taxon>
        <taxon>ecological metagenomes</taxon>
    </lineage>
</organism>
<sequence length="216" mass="24065">MRWVHRRYFLFFLTVTFPALCGSILFISNLEASENLSSVTVVQAKPRINCFDLINLTTLNTADLLCPSTYSYLGDGPLVESTTADGVVSEIHPLLLTRFKAAATFAKADGVKLFITSGFRTLERQAFLFNREVEIRGSESEAAKWVLPPQYSHHPRGLAIDVNYPGDKLGALWLENNGARFGLCRVYANEWWHFEAVITPGKVCPPLAPNALVDTK</sequence>
<dbReference type="InterPro" id="IPR003709">
    <property type="entry name" value="VanY-like_core_dom"/>
</dbReference>
<dbReference type="Pfam" id="PF02557">
    <property type="entry name" value="VanY"/>
    <property type="match status" value="1"/>
</dbReference>
<reference evidence="2" key="1">
    <citation type="submission" date="2020-05" db="EMBL/GenBank/DDBJ databases">
        <authorList>
            <person name="Chiriac C."/>
            <person name="Salcher M."/>
            <person name="Ghai R."/>
            <person name="Kavagutti S V."/>
        </authorList>
    </citation>
    <scope>NUCLEOTIDE SEQUENCE</scope>
</reference>
<evidence type="ECO:0000259" key="1">
    <source>
        <dbReference type="Pfam" id="PF02557"/>
    </source>
</evidence>
<dbReference type="EMBL" id="CAESAF010000033">
    <property type="protein sequence ID" value="CAB4334716.1"/>
    <property type="molecule type" value="Genomic_DNA"/>
</dbReference>
<dbReference type="PANTHER" id="PTHR34385:SF1">
    <property type="entry name" value="PEPTIDOGLYCAN L-ALANYL-D-GLUTAMATE ENDOPEPTIDASE CWLK"/>
    <property type="match status" value="1"/>
</dbReference>
<dbReference type="AlphaFoldDB" id="A0A6J5YZ77"/>
<dbReference type="GO" id="GO:0008233">
    <property type="term" value="F:peptidase activity"/>
    <property type="evidence" value="ECO:0007669"/>
    <property type="project" value="InterPro"/>
</dbReference>
<dbReference type="InterPro" id="IPR009045">
    <property type="entry name" value="Zn_M74/Hedgehog-like"/>
</dbReference>
<dbReference type="InterPro" id="IPR052179">
    <property type="entry name" value="DD-CPase-like"/>
</dbReference>
<accession>A0A6J5YZ77</accession>
<dbReference type="Gene3D" id="3.30.1380.10">
    <property type="match status" value="1"/>
</dbReference>
<feature type="domain" description="D-alanyl-D-alanine carboxypeptidase-like core" evidence="1">
    <location>
        <begin position="95"/>
        <end position="188"/>
    </location>
</feature>